<feature type="chain" id="PRO_5017226640" evidence="1">
    <location>
        <begin position="20"/>
        <end position="304"/>
    </location>
</feature>
<dbReference type="EMBL" id="QWGR01000004">
    <property type="protein sequence ID" value="RIJ48530.1"/>
    <property type="molecule type" value="Genomic_DNA"/>
</dbReference>
<keyword evidence="3" id="KW-1185">Reference proteome</keyword>
<organism evidence="2 3">
    <name type="scientific">Maribellus luteus</name>
    <dbReference type="NCBI Taxonomy" id="2305463"/>
    <lineage>
        <taxon>Bacteria</taxon>
        <taxon>Pseudomonadati</taxon>
        <taxon>Bacteroidota</taxon>
        <taxon>Bacteroidia</taxon>
        <taxon>Marinilabiliales</taxon>
        <taxon>Prolixibacteraceae</taxon>
        <taxon>Maribellus</taxon>
    </lineage>
</organism>
<dbReference type="RefSeq" id="WP_119437450.1">
    <property type="nucleotide sequence ID" value="NZ_QWGR01000004.1"/>
</dbReference>
<name>A0A399SWS2_9BACT</name>
<evidence type="ECO:0000313" key="2">
    <source>
        <dbReference type="EMBL" id="RIJ48530.1"/>
    </source>
</evidence>
<proteinExistence type="predicted"/>
<accession>A0A399SWS2</accession>
<sequence>MKNFAFLLILTLAFTTTFAQKKNGTVYNEHPDIEKTRELWKAFSNGDVDTYKSFFADSIGLMRNGQYRKIAKANFGNNITWWKNNIENLSVKDDTPAYPDALEYADGGIWVQDWLLITGTHKTSAINLELRLHNLYAFNKEGKIAMLIQYFDDSVFEEIDNSNLEKENGKVFISHPYIVTVRKLMNAYAAKDMETLLSFYTDNARFGSIEYQWNKTIDLATRKEGIKTTFEKIKDIHFKQNGYPDCIYYAKNNRYEVYSWWEYSFTYVESGKKVVMPLMLSHSFNDEGKIVGEQAYYSTNHFDR</sequence>
<dbReference type="Proteomes" id="UP000265926">
    <property type="component" value="Unassembled WGS sequence"/>
</dbReference>
<comment type="caution">
    <text evidence="2">The sequence shown here is derived from an EMBL/GenBank/DDBJ whole genome shotgun (WGS) entry which is preliminary data.</text>
</comment>
<evidence type="ECO:0000256" key="1">
    <source>
        <dbReference type="SAM" id="SignalP"/>
    </source>
</evidence>
<dbReference type="OrthoDB" id="793359at2"/>
<dbReference type="SUPFAM" id="SSF54427">
    <property type="entry name" value="NTF2-like"/>
    <property type="match status" value="2"/>
</dbReference>
<dbReference type="Gene3D" id="3.10.450.50">
    <property type="match status" value="2"/>
</dbReference>
<dbReference type="AlphaFoldDB" id="A0A399SWS2"/>
<dbReference type="InterPro" id="IPR032710">
    <property type="entry name" value="NTF2-like_dom_sf"/>
</dbReference>
<feature type="signal peptide" evidence="1">
    <location>
        <begin position="1"/>
        <end position="19"/>
    </location>
</feature>
<protein>
    <submittedName>
        <fullName evidence="2">Nuclear transport factor 2 family protein</fullName>
    </submittedName>
</protein>
<reference evidence="2 3" key="1">
    <citation type="submission" date="2018-08" db="EMBL/GenBank/DDBJ databases">
        <title>Pallidiluteibacterium maritimus gen. nov., sp. nov., isolated from coastal sediment.</title>
        <authorList>
            <person name="Zhou L.Y."/>
        </authorList>
    </citation>
    <scope>NUCLEOTIDE SEQUENCE [LARGE SCALE GENOMIC DNA]</scope>
    <source>
        <strain evidence="2 3">XSD2</strain>
    </source>
</reference>
<gene>
    <name evidence="2" type="ORF">D1614_08265</name>
</gene>
<keyword evidence="1" id="KW-0732">Signal</keyword>
<evidence type="ECO:0000313" key="3">
    <source>
        <dbReference type="Proteomes" id="UP000265926"/>
    </source>
</evidence>